<keyword evidence="6 12" id="KW-0645">Protease</keyword>
<dbReference type="Gene3D" id="2.60.40.2310">
    <property type="match status" value="1"/>
</dbReference>
<dbReference type="KEGG" id="var:108343135"/>
<evidence type="ECO:0000256" key="5">
    <source>
        <dbReference type="ARBA" id="ARBA00022525"/>
    </source>
</evidence>
<proteinExistence type="inferred from homology"/>
<dbReference type="Gene3D" id="3.40.50.200">
    <property type="entry name" value="Peptidase S8/S53 domain"/>
    <property type="match status" value="1"/>
</dbReference>
<dbReference type="Pfam" id="PF17766">
    <property type="entry name" value="fn3_6"/>
    <property type="match status" value="1"/>
</dbReference>
<dbReference type="SUPFAM" id="SSF52743">
    <property type="entry name" value="Subtilisin-like"/>
    <property type="match status" value="1"/>
</dbReference>
<evidence type="ECO:0000259" key="15">
    <source>
        <dbReference type="Pfam" id="PF05922"/>
    </source>
</evidence>
<feature type="active site" description="Charge relay system" evidence="11 12">
    <location>
        <position position="213"/>
    </location>
</feature>
<evidence type="ECO:0000256" key="4">
    <source>
        <dbReference type="ARBA" id="ARBA00022523"/>
    </source>
</evidence>
<keyword evidence="5" id="KW-0964">Secreted</keyword>
<gene>
    <name evidence="17" type="ORF">LR48_Vigan09g033700</name>
</gene>
<sequence length="765" mass="81377">MKGKAFLLHLFCILLLFIGESRSSAGNGNNDGANAKQVYIVYMGAADSTNASLRNYHAQILNSVLMRDENALVRNYKHGFSGFAARLSKEEADSIAKKPGVVSVFPDPILKLHTTHSWDFLAHQTRVKVDTKPNTLSGVSSSSDVIVGILDSGIWPEAASFSGEGMGPIPSRWKGKCVTSHDFNSSHCNGKLIGARSYGNPGVEDSPRDDEGHGTHVASTAVGSVVKNVSFYGVAAGNAKGGSPESRLAIYKVCFGPGCSGSAIMAAFDDAIADGVDVLSLSLGAEPGEQKDLLDDPIAIGAFHAVERGILVVCSAGNAGPDPYTVVNDAPWIFTVAASTIDRDFQSDLVLGDNKTIKGRAINFSPLSSSPKYPIISGELAKSKKSTLADARVCKSGSLDGKKVKGKIVVCDGPEDENPPNDKNSRIKKLGGIGLVMVTDEYGSFAYNYGDFPVTVIDARYGKSVRNYITSTSKPVATIPSTSTVHGYKPSPTVPGFSSRGPSILSSNILKPDIAAPGVNIFAAWSRRAIENVPKGRQPSPYNIISGTSMACPHVSGLAGSVKTHNPTWSPSAIKSAIMTSAIQNDNLKRPIRNDPGVSATPYDYGAGEITTSEPLKPGLVYETNTVDYLNFLCYAGFDMSTIKIISRSAPHNFSCPKDSSFDLISNINYPSIAVHLTGKGNVSVIRTATNVGEQAETVYSPTVHAPSNVIVTVTPDKLHFTKSSKKLSYKVIFSALKSLENDLFGSITWTNDKHTVRIPFVLTK</sequence>
<dbReference type="InterPro" id="IPR045051">
    <property type="entry name" value="SBT"/>
</dbReference>
<dbReference type="OMA" id="IENDSPW"/>
<dbReference type="CDD" id="cd04852">
    <property type="entry name" value="Peptidases_S8_3"/>
    <property type="match status" value="1"/>
</dbReference>
<comment type="similarity">
    <text evidence="3 12">Belongs to the peptidase S8 family.</text>
</comment>
<evidence type="ECO:0000256" key="12">
    <source>
        <dbReference type="PROSITE-ProRule" id="PRU01240"/>
    </source>
</evidence>
<evidence type="ECO:0000256" key="3">
    <source>
        <dbReference type="ARBA" id="ARBA00011073"/>
    </source>
</evidence>
<evidence type="ECO:0000256" key="7">
    <source>
        <dbReference type="ARBA" id="ARBA00022729"/>
    </source>
</evidence>
<evidence type="ECO:0000256" key="10">
    <source>
        <dbReference type="ARBA" id="ARBA00023180"/>
    </source>
</evidence>
<feature type="domain" description="Peptidase S8/S53" evidence="14">
    <location>
        <begin position="143"/>
        <end position="594"/>
    </location>
</feature>
<evidence type="ECO:0000256" key="8">
    <source>
        <dbReference type="ARBA" id="ARBA00022801"/>
    </source>
</evidence>
<dbReference type="GO" id="GO:0009609">
    <property type="term" value="P:response to symbiotic bacterium"/>
    <property type="evidence" value="ECO:0007669"/>
    <property type="project" value="UniProtKB-ARBA"/>
</dbReference>
<dbReference type="InterPro" id="IPR037045">
    <property type="entry name" value="S8pro/Inhibitor_I9_sf"/>
</dbReference>
<organism evidence="17 18">
    <name type="scientific">Phaseolus angularis</name>
    <name type="common">Azuki bean</name>
    <name type="synonym">Vigna angularis</name>
    <dbReference type="NCBI Taxonomy" id="3914"/>
    <lineage>
        <taxon>Eukaryota</taxon>
        <taxon>Viridiplantae</taxon>
        <taxon>Streptophyta</taxon>
        <taxon>Embryophyta</taxon>
        <taxon>Tracheophyta</taxon>
        <taxon>Spermatophyta</taxon>
        <taxon>Magnoliopsida</taxon>
        <taxon>eudicotyledons</taxon>
        <taxon>Gunneridae</taxon>
        <taxon>Pentapetalae</taxon>
        <taxon>rosids</taxon>
        <taxon>fabids</taxon>
        <taxon>Fabales</taxon>
        <taxon>Fabaceae</taxon>
        <taxon>Papilionoideae</taxon>
        <taxon>50 kb inversion clade</taxon>
        <taxon>NPAAA clade</taxon>
        <taxon>indigoferoid/millettioid clade</taxon>
        <taxon>Phaseoleae</taxon>
        <taxon>Vigna</taxon>
    </lineage>
</organism>
<dbReference type="PROSITE" id="PS00138">
    <property type="entry name" value="SUBTILASE_SER"/>
    <property type="match status" value="1"/>
</dbReference>
<evidence type="ECO:0000259" key="14">
    <source>
        <dbReference type="Pfam" id="PF00082"/>
    </source>
</evidence>
<dbReference type="InterPro" id="IPR022398">
    <property type="entry name" value="Peptidase_S8_His-AS"/>
</dbReference>
<dbReference type="FunFam" id="3.30.70.80:FF:000002">
    <property type="entry name" value="Subtilisin-like protease SBT5.3"/>
    <property type="match status" value="1"/>
</dbReference>
<feature type="active site" description="Charge relay system" evidence="11 12">
    <location>
        <position position="151"/>
    </location>
</feature>
<evidence type="ECO:0000313" key="17">
    <source>
        <dbReference type="EMBL" id="KOM51678.1"/>
    </source>
</evidence>
<dbReference type="GO" id="GO:0048046">
    <property type="term" value="C:apoplast"/>
    <property type="evidence" value="ECO:0007669"/>
    <property type="project" value="UniProtKB-SubCell"/>
</dbReference>
<evidence type="ECO:0000256" key="1">
    <source>
        <dbReference type="ARBA" id="ARBA00002076"/>
    </source>
</evidence>
<reference evidence="18" key="1">
    <citation type="journal article" date="2015" name="Proc. Natl. Acad. Sci. U.S.A.">
        <title>Genome sequencing of adzuki bean (Vigna angularis) provides insight into high starch and low fat accumulation and domestication.</title>
        <authorList>
            <person name="Yang K."/>
            <person name="Tian Z."/>
            <person name="Chen C."/>
            <person name="Luo L."/>
            <person name="Zhao B."/>
            <person name="Wang Z."/>
            <person name="Yu L."/>
            <person name="Li Y."/>
            <person name="Sun Y."/>
            <person name="Li W."/>
            <person name="Chen Y."/>
            <person name="Li Y."/>
            <person name="Zhang Y."/>
            <person name="Ai D."/>
            <person name="Zhao J."/>
            <person name="Shang C."/>
            <person name="Ma Y."/>
            <person name="Wu B."/>
            <person name="Wang M."/>
            <person name="Gao L."/>
            <person name="Sun D."/>
            <person name="Zhang P."/>
            <person name="Guo F."/>
            <person name="Wang W."/>
            <person name="Li Y."/>
            <person name="Wang J."/>
            <person name="Varshney R.K."/>
            <person name="Wang J."/>
            <person name="Ling H.Q."/>
            <person name="Wan P."/>
        </authorList>
    </citation>
    <scope>NUCLEOTIDE SEQUENCE</scope>
    <source>
        <strain evidence="18">cv. Jingnong 6</strain>
    </source>
</reference>
<dbReference type="CDD" id="cd02120">
    <property type="entry name" value="PA_subtilisin_like"/>
    <property type="match status" value="1"/>
</dbReference>
<dbReference type="FunFam" id="3.50.30.30:FF:000005">
    <property type="entry name" value="subtilisin-like protease SBT1.5"/>
    <property type="match status" value="1"/>
</dbReference>
<dbReference type="FunFam" id="3.40.50.200:FF:000006">
    <property type="entry name" value="Subtilisin-like protease SBT1.5"/>
    <property type="match status" value="1"/>
</dbReference>
<dbReference type="GO" id="GO:0009610">
    <property type="term" value="P:response to symbiotic fungus"/>
    <property type="evidence" value="ECO:0007669"/>
    <property type="project" value="UniProtKB-ARBA"/>
</dbReference>
<dbReference type="Pfam" id="PF05922">
    <property type="entry name" value="Inhibitor_I9"/>
    <property type="match status" value="1"/>
</dbReference>
<evidence type="ECO:0000256" key="2">
    <source>
        <dbReference type="ARBA" id="ARBA00004271"/>
    </source>
</evidence>
<dbReference type="PRINTS" id="PR00723">
    <property type="entry name" value="SUBTILISIN"/>
</dbReference>
<dbReference type="AlphaFoldDB" id="A0A0L9V9K6"/>
<feature type="domain" description="Inhibitor I9" evidence="15">
    <location>
        <begin position="38"/>
        <end position="113"/>
    </location>
</feature>
<feature type="signal peptide" evidence="13">
    <location>
        <begin position="1"/>
        <end position="23"/>
    </location>
</feature>
<accession>A0A0L9V9K6</accession>
<evidence type="ECO:0000256" key="13">
    <source>
        <dbReference type="SAM" id="SignalP"/>
    </source>
</evidence>
<keyword evidence="9 12" id="KW-0720">Serine protease</keyword>
<comment type="subcellular location">
    <subcellularLocation>
        <location evidence="2">Secreted</location>
        <location evidence="2">Extracellular space</location>
        <location evidence="2">Apoplast</location>
    </subcellularLocation>
</comment>
<protein>
    <submittedName>
        <fullName evidence="17">Uncharacterized protein</fullName>
    </submittedName>
</protein>
<dbReference type="PANTHER" id="PTHR10795">
    <property type="entry name" value="PROPROTEIN CONVERTASE SUBTILISIN/KEXIN"/>
    <property type="match status" value="1"/>
</dbReference>
<dbReference type="Gene3D" id="3.50.30.30">
    <property type="match status" value="1"/>
</dbReference>
<dbReference type="PROSITE" id="PS00137">
    <property type="entry name" value="SUBTILASE_HIS"/>
    <property type="match status" value="1"/>
</dbReference>
<evidence type="ECO:0000259" key="16">
    <source>
        <dbReference type="Pfam" id="PF17766"/>
    </source>
</evidence>
<dbReference type="InterPro" id="IPR015500">
    <property type="entry name" value="Peptidase_S8_subtilisin-rel"/>
</dbReference>
<dbReference type="OrthoDB" id="206201at2759"/>
<keyword evidence="4" id="KW-0052">Apoplast</keyword>
<keyword evidence="8 12" id="KW-0378">Hydrolase</keyword>
<evidence type="ECO:0000256" key="11">
    <source>
        <dbReference type="PIRSR" id="PIRSR615500-1"/>
    </source>
</evidence>
<dbReference type="EMBL" id="CM003379">
    <property type="protein sequence ID" value="KOM51678.1"/>
    <property type="molecule type" value="Genomic_DNA"/>
</dbReference>
<dbReference type="InterPro" id="IPR010259">
    <property type="entry name" value="S8pro/Inhibitor_I9"/>
</dbReference>
<dbReference type="InterPro" id="IPR000209">
    <property type="entry name" value="Peptidase_S8/S53_dom"/>
</dbReference>
<feature type="active site" description="Charge relay system" evidence="11 12">
    <location>
        <position position="549"/>
    </location>
</feature>
<evidence type="ECO:0000256" key="6">
    <source>
        <dbReference type="ARBA" id="ARBA00022670"/>
    </source>
</evidence>
<evidence type="ECO:0000313" key="18">
    <source>
        <dbReference type="Proteomes" id="UP000053144"/>
    </source>
</evidence>
<comment type="function">
    <text evidence="1">Required for arbuscular mycorrhiza (AM) development during AM symbiosis with AM fungi (e.g. Glomeromycota intraradices).</text>
</comment>
<dbReference type="Gene3D" id="3.30.70.80">
    <property type="entry name" value="Peptidase S8 propeptide/proteinase inhibitor I9"/>
    <property type="match status" value="1"/>
</dbReference>
<dbReference type="GO" id="GO:0004252">
    <property type="term" value="F:serine-type endopeptidase activity"/>
    <property type="evidence" value="ECO:0007669"/>
    <property type="project" value="UniProtKB-UniRule"/>
</dbReference>
<dbReference type="InterPro" id="IPR041469">
    <property type="entry name" value="Subtilisin-like_FN3"/>
</dbReference>
<dbReference type="GO" id="GO:0006508">
    <property type="term" value="P:proteolysis"/>
    <property type="evidence" value="ECO:0007669"/>
    <property type="project" value="UniProtKB-KW"/>
</dbReference>
<dbReference type="InterPro" id="IPR034197">
    <property type="entry name" value="Peptidases_S8_3"/>
</dbReference>
<evidence type="ECO:0000256" key="9">
    <source>
        <dbReference type="ARBA" id="ARBA00022825"/>
    </source>
</evidence>
<keyword evidence="7 13" id="KW-0732">Signal</keyword>
<dbReference type="PROSITE" id="PS51892">
    <property type="entry name" value="SUBTILASE"/>
    <property type="match status" value="1"/>
</dbReference>
<feature type="chain" id="PRO_5005596384" evidence="13">
    <location>
        <begin position="24"/>
        <end position="765"/>
    </location>
</feature>
<dbReference type="Proteomes" id="UP000053144">
    <property type="component" value="Chromosome 9"/>
</dbReference>
<dbReference type="Gramene" id="KOM51678">
    <property type="protein sequence ID" value="KOM51678"/>
    <property type="gene ID" value="LR48_Vigan09g033700"/>
</dbReference>
<name>A0A0L9V9K6_PHAAN</name>
<keyword evidence="10" id="KW-0325">Glycoprotein</keyword>
<dbReference type="InterPro" id="IPR023828">
    <property type="entry name" value="Peptidase_S8_Ser-AS"/>
</dbReference>
<feature type="domain" description="Subtilisin-like protease fibronectin type-III" evidence="16">
    <location>
        <begin position="667"/>
        <end position="762"/>
    </location>
</feature>
<dbReference type="InterPro" id="IPR036852">
    <property type="entry name" value="Peptidase_S8/S53_dom_sf"/>
</dbReference>
<dbReference type="Pfam" id="PF00082">
    <property type="entry name" value="Peptidase_S8"/>
    <property type="match status" value="1"/>
</dbReference>